<name>A0A9Q8SH45_9PEZI</name>
<evidence type="ECO:0000313" key="2">
    <source>
        <dbReference type="Proteomes" id="UP000830671"/>
    </source>
</evidence>
<evidence type="ECO:0000313" key="1">
    <source>
        <dbReference type="EMBL" id="UQC76993.1"/>
    </source>
</evidence>
<reference evidence="1" key="1">
    <citation type="journal article" date="2021" name="Mol. Plant Microbe Interact.">
        <title>Complete Genome Sequence of the Plant-Pathogenic Fungus Colletotrichum lupini.</title>
        <authorList>
            <person name="Baroncelli R."/>
            <person name="Pensec F."/>
            <person name="Da Lio D."/>
            <person name="Boufleur T."/>
            <person name="Vicente I."/>
            <person name="Sarrocco S."/>
            <person name="Picot A."/>
            <person name="Baraldi E."/>
            <person name="Sukno S."/>
            <person name="Thon M."/>
            <person name="Le Floch G."/>
        </authorList>
    </citation>
    <scope>NUCLEOTIDE SEQUENCE</scope>
    <source>
        <strain evidence="1">IMI 504893</strain>
    </source>
</reference>
<dbReference type="Proteomes" id="UP000830671">
    <property type="component" value="Chromosome 2"/>
</dbReference>
<dbReference type="AlphaFoldDB" id="A0A9Q8SH45"/>
<accession>A0A9Q8SH45</accession>
<dbReference type="RefSeq" id="XP_049138634.1">
    <property type="nucleotide sequence ID" value="XM_049281491.1"/>
</dbReference>
<organism evidence="1 2">
    <name type="scientific">Colletotrichum lupini</name>
    <dbReference type="NCBI Taxonomy" id="145971"/>
    <lineage>
        <taxon>Eukaryota</taxon>
        <taxon>Fungi</taxon>
        <taxon>Dikarya</taxon>
        <taxon>Ascomycota</taxon>
        <taxon>Pezizomycotina</taxon>
        <taxon>Sordariomycetes</taxon>
        <taxon>Hypocreomycetidae</taxon>
        <taxon>Glomerellales</taxon>
        <taxon>Glomerellaceae</taxon>
        <taxon>Colletotrichum</taxon>
        <taxon>Colletotrichum acutatum species complex</taxon>
    </lineage>
</organism>
<dbReference type="KEGG" id="clup:CLUP02_02459"/>
<dbReference type="GeneID" id="73336501"/>
<proteinExistence type="predicted"/>
<gene>
    <name evidence="1" type="ORF">CLUP02_02459</name>
</gene>
<keyword evidence="2" id="KW-1185">Reference proteome</keyword>
<sequence>MVPGPLHRFLSSQTLSVTRASFSSAAVFGAYYARPRLPSCRMLQDSFRDEIPANMTASPEKHPKQTVTRASAFTLLSYAQHSNFPKSDADLQLEQRTVVGRDFPSPPTSTELKQQKFVLASGAPRTVSSKCETFERLLAIHPIKYSDSSTIICVSNRCRRFAVGQTE</sequence>
<dbReference type="EMBL" id="CP019474">
    <property type="protein sequence ID" value="UQC76993.1"/>
    <property type="molecule type" value="Genomic_DNA"/>
</dbReference>
<protein>
    <submittedName>
        <fullName evidence="1">Uncharacterized protein</fullName>
    </submittedName>
</protein>